<proteinExistence type="predicted"/>
<keyword evidence="5 6" id="KW-0472">Membrane</keyword>
<keyword evidence="2" id="KW-1003">Cell membrane</keyword>
<dbReference type="InterPro" id="IPR043428">
    <property type="entry name" value="LivM-like"/>
</dbReference>
<keyword evidence="3 6" id="KW-0812">Transmembrane</keyword>
<reference evidence="7 8" key="1">
    <citation type="submission" date="2020-04" db="EMBL/GenBank/DDBJ databases">
        <title>Usitatibacter rugosus gen. nov., sp. nov. and Usitatibacter palustris sp. nov., novel members of Usitatibacteraceae fam. nov. within the order Nitrosomonadales isolated from soil.</title>
        <authorList>
            <person name="Huber K.J."/>
            <person name="Neumann-Schaal M."/>
            <person name="Geppert A."/>
            <person name="Luckner M."/>
            <person name="Wanner G."/>
            <person name="Overmann J."/>
        </authorList>
    </citation>
    <scope>NUCLEOTIDE SEQUENCE [LARGE SCALE GENOMIC DNA]</scope>
    <source>
        <strain evidence="7 8">0125_3</strain>
    </source>
</reference>
<accession>A0A6M4GRK1</accession>
<dbReference type="AlphaFoldDB" id="A0A6M4GRK1"/>
<dbReference type="GO" id="GO:0015658">
    <property type="term" value="F:branched-chain amino acid transmembrane transporter activity"/>
    <property type="evidence" value="ECO:0007669"/>
    <property type="project" value="InterPro"/>
</dbReference>
<feature type="transmembrane region" description="Helical" evidence="6">
    <location>
        <begin position="26"/>
        <end position="44"/>
    </location>
</feature>
<dbReference type="KEGG" id="uru:DSM104443_00130"/>
<evidence type="ECO:0000256" key="1">
    <source>
        <dbReference type="ARBA" id="ARBA00004651"/>
    </source>
</evidence>
<feature type="transmembrane region" description="Helical" evidence="6">
    <location>
        <begin position="283"/>
        <end position="306"/>
    </location>
</feature>
<organism evidence="7 8">
    <name type="scientific">Usitatibacter rugosus</name>
    <dbReference type="NCBI Taxonomy" id="2732067"/>
    <lineage>
        <taxon>Bacteria</taxon>
        <taxon>Pseudomonadati</taxon>
        <taxon>Pseudomonadota</taxon>
        <taxon>Betaproteobacteria</taxon>
        <taxon>Nitrosomonadales</taxon>
        <taxon>Usitatibacteraceae</taxon>
        <taxon>Usitatibacter</taxon>
    </lineage>
</organism>
<dbReference type="PANTHER" id="PTHR30482:SF17">
    <property type="entry name" value="ABC TRANSPORTER ATP-BINDING PROTEIN"/>
    <property type="match status" value="1"/>
</dbReference>
<dbReference type="PANTHER" id="PTHR30482">
    <property type="entry name" value="HIGH-AFFINITY BRANCHED-CHAIN AMINO ACID TRANSPORT SYSTEM PERMEASE"/>
    <property type="match status" value="1"/>
</dbReference>
<feature type="transmembrane region" description="Helical" evidence="6">
    <location>
        <begin position="82"/>
        <end position="103"/>
    </location>
</feature>
<evidence type="ECO:0000256" key="6">
    <source>
        <dbReference type="SAM" id="Phobius"/>
    </source>
</evidence>
<name>A0A6M4GRK1_9PROT</name>
<feature type="transmembrane region" description="Helical" evidence="6">
    <location>
        <begin position="353"/>
        <end position="372"/>
    </location>
</feature>
<comment type="subcellular location">
    <subcellularLocation>
        <location evidence="1">Cell membrane</location>
        <topology evidence="1">Multi-pass membrane protein</topology>
    </subcellularLocation>
</comment>
<evidence type="ECO:0008006" key="9">
    <source>
        <dbReference type="Google" id="ProtNLM"/>
    </source>
</evidence>
<feature type="transmembrane region" description="Helical" evidence="6">
    <location>
        <begin position="51"/>
        <end position="70"/>
    </location>
</feature>
<keyword evidence="8" id="KW-1185">Reference proteome</keyword>
<dbReference type="GO" id="GO:0005886">
    <property type="term" value="C:plasma membrane"/>
    <property type="evidence" value="ECO:0007669"/>
    <property type="project" value="UniProtKB-SubCell"/>
</dbReference>
<sequence length="392" mass="41446">MTRRLAMWALLLAALALAPLLFSKGFAISLLCQTGILVIFALSYNMQLGQTGLLSFGHAVYYGLGALFSIHALNLGYVPTPLVPLVGGAAGLVFGLLFGYVTTRRAGTTFAMITMGIGEMVAACSLMFPAFFGGEAGVSGNRALREPIAGLTFGPQIQVYYLVALWLVVCMIAMHLITRTPLGRIANAVRDNPERAQFVGYDPQAVRFHMVALSGLFAGIAGGLAAVNYEIVSAESLSALTSGQVLLATFLGGVGFFAGPVVGAIVVTLMSTVLAAYTQAWPFYFGTLFLVMVLFAPGGLASLAVLQKRLWEAGALREAFAVYARLAIPVAFAVGAAVLAVEMTYRGVRTPGAWLGAAAVLVVASWATRWTWMRSRDRWAVASTALEAKARA</sequence>
<gene>
    <name evidence="7" type="ORF">DSM104443_00130</name>
</gene>
<feature type="transmembrane region" description="Helical" evidence="6">
    <location>
        <begin position="318"/>
        <end position="341"/>
    </location>
</feature>
<keyword evidence="4 6" id="KW-1133">Transmembrane helix</keyword>
<dbReference type="CDD" id="cd06581">
    <property type="entry name" value="TM_PBP1_LivM_like"/>
    <property type="match status" value="1"/>
</dbReference>
<evidence type="ECO:0000256" key="2">
    <source>
        <dbReference type="ARBA" id="ARBA00022475"/>
    </source>
</evidence>
<evidence type="ECO:0000256" key="5">
    <source>
        <dbReference type="ARBA" id="ARBA00023136"/>
    </source>
</evidence>
<dbReference type="EMBL" id="CP053069">
    <property type="protein sequence ID" value="QJR09094.1"/>
    <property type="molecule type" value="Genomic_DNA"/>
</dbReference>
<evidence type="ECO:0000313" key="8">
    <source>
        <dbReference type="Proteomes" id="UP000501534"/>
    </source>
</evidence>
<feature type="transmembrane region" description="Helical" evidence="6">
    <location>
        <begin position="110"/>
        <end position="132"/>
    </location>
</feature>
<evidence type="ECO:0000256" key="4">
    <source>
        <dbReference type="ARBA" id="ARBA00022989"/>
    </source>
</evidence>
<evidence type="ECO:0000256" key="3">
    <source>
        <dbReference type="ARBA" id="ARBA00022692"/>
    </source>
</evidence>
<protein>
    <recommendedName>
        <fullName evidence="9">Amino acid/amide ABC transporter membrane protein 2 (HAAT family)</fullName>
    </recommendedName>
</protein>
<dbReference type="Proteomes" id="UP000501534">
    <property type="component" value="Chromosome"/>
</dbReference>
<dbReference type="Pfam" id="PF02653">
    <property type="entry name" value="BPD_transp_2"/>
    <property type="match status" value="1"/>
</dbReference>
<evidence type="ECO:0000313" key="7">
    <source>
        <dbReference type="EMBL" id="QJR09094.1"/>
    </source>
</evidence>
<feature type="transmembrane region" description="Helical" evidence="6">
    <location>
        <begin position="245"/>
        <end position="277"/>
    </location>
</feature>
<dbReference type="RefSeq" id="WP_171088794.1">
    <property type="nucleotide sequence ID" value="NZ_CP053069.1"/>
</dbReference>
<dbReference type="InterPro" id="IPR001851">
    <property type="entry name" value="ABC_transp_permease"/>
</dbReference>